<dbReference type="GO" id="GO:0016740">
    <property type="term" value="F:transferase activity"/>
    <property type="evidence" value="ECO:0007669"/>
    <property type="project" value="UniProtKB-KW"/>
</dbReference>
<name>A0A4R7PD91_9GAMM</name>
<proteinExistence type="predicted"/>
<protein>
    <submittedName>
        <fullName evidence="1">Sulfotransferase family protein</fullName>
    </submittedName>
</protein>
<keyword evidence="1" id="KW-0808">Transferase</keyword>
<evidence type="ECO:0000313" key="1">
    <source>
        <dbReference type="EMBL" id="TDU32048.1"/>
    </source>
</evidence>
<keyword evidence="2" id="KW-1185">Reference proteome</keyword>
<dbReference type="Gene3D" id="3.40.50.300">
    <property type="entry name" value="P-loop containing nucleotide triphosphate hydrolases"/>
    <property type="match status" value="1"/>
</dbReference>
<dbReference type="SUPFAM" id="SSF52540">
    <property type="entry name" value="P-loop containing nucleoside triphosphate hydrolases"/>
    <property type="match status" value="1"/>
</dbReference>
<dbReference type="InterPro" id="IPR027417">
    <property type="entry name" value="P-loop_NTPase"/>
</dbReference>
<dbReference type="Proteomes" id="UP000295341">
    <property type="component" value="Unassembled WGS sequence"/>
</dbReference>
<dbReference type="Pfam" id="PF13469">
    <property type="entry name" value="Sulfotransfer_3"/>
    <property type="match status" value="1"/>
</dbReference>
<reference evidence="1 2" key="1">
    <citation type="submission" date="2019-03" db="EMBL/GenBank/DDBJ databases">
        <title>Genomic Encyclopedia of Type Strains, Phase IV (KMG-IV): sequencing the most valuable type-strain genomes for metagenomic binning, comparative biology and taxonomic classification.</title>
        <authorList>
            <person name="Goeker M."/>
        </authorList>
    </citation>
    <scope>NUCLEOTIDE SEQUENCE [LARGE SCALE GENOMIC DNA]</scope>
    <source>
        <strain evidence="1 2">DSM 26377</strain>
    </source>
</reference>
<evidence type="ECO:0000313" key="2">
    <source>
        <dbReference type="Proteomes" id="UP000295341"/>
    </source>
</evidence>
<dbReference type="AlphaFoldDB" id="A0A4R7PD91"/>
<dbReference type="RefSeq" id="WP_162851091.1">
    <property type="nucleotide sequence ID" value="NZ_MWIN01000004.1"/>
</dbReference>
<dbReference type="EMBL" id="SOBT01000008">
    <property type="protein sequence ID" value="TDU32048.1"/>
    <property type="molecule type" value="Genomic_DNA"/>
</dbReference>
<accession>A0A4R7PD91</accession>
<gene>
    <name evidence="1" type="ORF">DFR24_1436</name>
</gene>
<comment type="caution">
    <text evidence="1">The sequence shown here is derived from an EMBL/GenBank/DDBJ whole genome shotgun (WGS) entry which is preliminary data.</text>
</comment>
<organism evidence="1 2">
    <name type="scientific">Panacagrimonas perspica</name>
    <dbReference type="NCBI Taxonomy" id="381431"/>
    <lineage>
        <taxon>Bacteria</taxon>
        <taxon>Pseudomonadati</taxon>
        <taxon>Pseudomonadota</taxon>
        <taxon>Gammaproteobacteria</taxon>
        <taxon>Nevskiales</taxon>
        <taxon>Nevskiaceae</taxon>
        <taxon>Panacagrimonas</taxon>
    </lineage>
</organism>
<sequence length="304" mass="33791">MSTPVAAPIWILAAPFSGASWLAGCLGRHPGLFATPELNLFLAPTVGELLDIFDIGQGAHAHGLLRALAELEFGNQSDAAIACAREWLEQRIDLPTGQVALHLAARAAPRRLVVPDSESPLRPMDLQRLSEQIPDVSIVHLVRHPWEQGCLLAAWARERLFVPQDYKDHAFRPPQVEPQIPWLRSNTNIERLLQRLPAGQHRRLRDEDLSEPSAQSLADLCRWLDLQNDETTLRSMSDPHEWTFAGYGPGTAPYGLEPEVLEPFSDEDLRLAALTTLSGPMPWQAEPEGLDAQVVHLAQRYGYA</sequence>